<evidence type="ECO:0000256" key="3">
    <source>
        <dbReference type="ARBA" id="ARBA00012824"/>
    </source>
</evidence>
<dbReference type="EC" id="5.4.4.2" evidence="3"/>
<evidence type="ECO:0000313" key="8">
    <source>
        <dbReference type="Proteomes" id="UP000192393"/>
    </source>
</evidence>
<dbReference type="InterPro" id="IPR015890">
    <property type="entry name" value="Chorismate_C"/>
</dbReference>
<evidence type="ECO:0000259" key="6">
    <source>
        <dbReference type="Pfam" id="PF00425"/>
    </source>
</evidence>
<dbReference type="PANTHER" id="PTHR42839">
    <property type="entry name" value="ISOCHORISMATE SYNTHASE ENTC"/>
    <property type="match status" value="1"/>
</dbReference>
<organism evidence="7 8">
    <name type="scientific">Moheibacter sediminis</name>
    <dbReference type="NCBI Taxonomy" id="1434700"/>
    <lineage>
        <taxon>Bacteria</taxon>
        <taxon>Pseudomonadati</taxon>
        <taxon>Bacteroidota</taxon>
        <taxon>Flavobacteriia</taxon>
        <taxon>Flavobacteriales</taxon>
        <taxon>Weeksellaceae</taxon>
        <taxon>Moheibacter</taxon>
    </lineage>
</organism>
<protein>
    <recommendedName>
        <fullName evidence="3">isochorismate synthase</fullName>
        <ecNumber evidence="3">5.4.4.2</ecNumber>
    </recommendedName>
    <alternativeName>
        <fullName evidence="5">Isochorismate mutase</fullName>
    </alternativeName>
</protein>
<dbReference type="GO" id="GO:0008909">
    <property type="term" value="F:isochorismate synthase activity"/>
    <property type="evidence" value="ECO:0007669"/>
    <property type="project" value="UniProtKB-EC"/>
</dbReference>
<dbReference type="EMBL" id="FWXS01000004">
    <property type="protein sequence ID" value="SMC58192.1"/>
    <property type="molecule type" value="Genomic_DNA"/>
</dbReference>
<keyword evidence="4" id="KW-0413">Isomerase</keyword>
<evidence type="ECO:0000256" key="4">
    <source>
        <dbReference type="ARBA" id="ARBA00023235"/>
    </source>
</evidence>
<dbReference type="Pfam" id="PF00425">
    <property type="entry name" value="Chorismate_bind"/>
    <property type="match status" value="1"/>
</dbReference>
<dbReference type="STRING" id="1434700.SAMN06296427_10460"/>
<evidence type="ECO:0000256" key="5">
    <source>
        <dbReference type="ARBA" id="ARBA00041564"/>
    </source>
</evidence>
<dbReference type="SUPFAM" id="SSF56322">
    <property type="entry name" value="ADC synthase"/>
    <property type="match status" value="1"/>
</dbReference>
<feature type="domain" description="Chorismate-utilising enzyme C-terminal" evidence="6">
    <location>
        <begin position="72"/>
        <end position="310"/>
    </location>
</feature>
<dbReference type="Gene3D" id="3.60.120.10">
    <property type="entry name" value="Anthranilate synthase"/>
    <property type="match status" value="1"/>
</dbReference>
<keyword evidence="8" id="KW-1185">Reference proteome</keyword>
<sequence>MPFVLFRKPNEEMIQLIVNDNSEENIFLIHSFDNETEKSISDKNPIQIHQDEFNFEFKLNLESGENFNPISEENYVELIQKTIDEIQTSETNKIVISRIKQIDNQCFNLFRSFKNLLETHPGALVYMWHNPGNETWIAATPELLLSKNENIVKTVSLAGTKLSETGWTSKEFNEQQIVTDYILENFSEMNEVELKGPETIQAGKFQHLKSYISGKIHSEFSLEDLLEKMHPTPAVCGLPKEKAFEFIVENEGYDRNFYAGYIGIETESSQEYFVNLRCAQFYQNKIWIYVGGGITAESNPQNEWNETELKSGTILNSLLK</sequence>
<reference evidence="7 8" key="1">
    <citation type="submission" date="2017-04" db="EMBL/GenBank/DDBJ databases">
        <authorList>
            <person name="Afonso C.L."/>
            <person name="Miller P.J."/>
            <person name="Scott M.A."/>
            <person name="Spackman E."/>
            <person name="Goraichik I."/>
            <person name="Dimitrov K.M."/>
            <person name="Suarez D.L."/>
            <person name="Swayne D.E."/>
        </authorList>
    </citation>
    <scope>NUCLEOTIDE SEQUENCE [LARGE SCALE GENOMIC DNA]</scope>
    <source>
        <strain evidence="7 8">CGMCC 1.12708</strain>
    </source>
</reference>
<dbReference type="Proteomes" id="UP000192393">
    <property type="component" value="Unassembled WGS sequence"/>
</dbReference>
<comment type="catalytic activity">
    <reaction evidence="1">
        <text>chorismate = isochorismate</text>
        <dbReference type="Rhea" id="RHEA:18985"/>
        <dbReference type="ChEBI" id="CHEBI:29748"/>
        <dbReference type="ChEBI" id="CHEBI:29780"/>
        <dbReference type="EC" id="5.4.4.2"/>
    </reaction>
</comment>
<evidence type="ECO:0000256" key="1">
    <source>
        <dbReference type="ARBA" id="ARBA00000799"/>
    </source>
</evidence>
<accession>A0A1W2ACH7</accession>
<evidence type="ECO:0000313" key="7">
    <source>
        <dbReference type="EMBL" id="SMC58192.1"/>
    </source>
</evidence>
<dbReference type="InterPro" id="IPR005801">
    <property type="entry name" value="ADC_synthase"/>
</dbReference>
<dbReference type="PANTHER" id="PTHR42839:SF2">
    <property type="entry name" value="ISOCHORISMATE SYNTHASE ENTC"/>
    <property type="match status" value="1"/>
</dbReference>
<gene>
    <name evidence="7" type="ORF">SAMN06296427_10460</name>
</gene>
<dbReference type="NCBIfam" id="TIGR00543">
    <property type="entry name" value="isochor_syn"/>
    <property type="match status" value="1"/>
</dbReference>
<dbReference type="AlphaFoldDB" id="A0A1W2ACH7"/>
<evidence type="ECO:0000256" key="2">
    <source>
        <dbReference type="ARBA" id="ARBA00005297"/>
    </source>
</evidence>
<dbReference type="InterPro" id="IPR004561">
    <property type="entry name" value="IsoChor_synthase"/>
</dbReference>
<comment type="similarity">
    <text evidence="2">Belongs to the isochorismate synthase family.</text>
</comment>
<proteinExistence type="inferred from homology"/>
<name>A0A1W2ACH7_9FLAO</name>